<reference evidence="1 2" key="1">
    <citation type="submission" date="2020-08" db="EMBL/GenBank/DDBJ databases">
        <title>Plant Genome Project.</title>
        <authorList>
            <person name="Zhang R.-G."/>
        </authorList>
    </citation>
    <scope>NUCLEOTIDE SEQUENCE [LARGE SCALE GENOMIC DNA]</scope>
    <source>
        <tissue evidence="1">Rhizome</tissue>
    </source>
</reference>
<keyword evidence="2" id="KW-1185">Reference proteome</keyword>
<evidence type="ECO:0008006" key="3">
    <source>
        <dbReference type="Google" id="ProtNLM"/>
    </source>
</evidence>
<proteinExistence type="predicted"/>
<sequence length="160" mass="17373">METERNVDTFDEAAPAGGALCCCFPFSNSSWQRIDAPAPGADARSQWERVRVLAMKVREWSELVAGPRWKTFLRRFGRNPNRARAAPPPGTMRFAYDPLSYALNFDEGHGEDFDGDDGGPQAVGYRGFSARLATSPEKSPAGVVAGLDAPPPTPFVFGGH</sequence>
<dbReference type="Proteomes" id="UP000734854">
    <property type="component" value="Unassembled WGS sequence"/>
</dbReference>
<comment type="caution">
    <text evidence="1">The sequence shown here is derived from an EMBL/GenBank/DDBJ whole genome shotgun (WGS) entry which is preliminary data.</text>
</comment>
<dbReference type="PANTHER" id="PTHR47076">
    <property type="entry name" value="NHL DOMAIN PROTEIN"/>
    <property type="match status" value="1"/>
</dbReference>
<protein>
    <recommendedName>
        <fullName evidence="3">NHL repeat-containing protein</fullName>
    </recommendedName>
</protein>
<dbReference type="PANTHER" id="PTHR47076:SF1">
    <property type="entry name" value="NHL DOMAIN PROTEIN"/>
    <property type="match status" value="1"/>
</dbReference>
<dbReference type="AlphaFoldDB" id="A0A8J5KZX5"/>
<gene>
    <name evidence="1" type="ORF">ZIOFF_039096</name>
</gene>
<dbReference type="EMBL" id="JACMSC010000011">
    <property type="protein sequence ID" value="KAG6499332.1"/>
    <property type="molecule type" value="Genomic_DNA"/>
</dbReference>
<name>A0A8J5KZX5_ZINOF</name>
<accession>A0A8J5KZX5</accession>
<evidence type="ECO:0000313" key="2">
    <source>
        <dbReference type="Proteomes" id="UP000734854"/>
    </source>
</evidence>
<organism evidence="1 2">
    <name type="scientific">Zingiber officinale</name>
    <name type="common">Ginger</name>
    <name type="synonym">Amomum zingiber</name>
    <dbReference type="NCBI Taxonomy" id="94328"/>
    <lineage>
        <taxon>Eukaryota</taxon>
        <taxon>Viridiplantae</taxon>
        <taxon>Streptophyta</taxon>
        <taxon>Embryophyta</taxon>
        <taxon>Tracheophyta</taxon>
        <taxon>Spermatophyta</taxon>
        <taxon>Magnoliopsida</taxon>
        <taxon>Liliopsida</taxon>
        <taxon>Zingiberales</taxon>
        <taxon>Zingiberaceae</taxon>
        <taxon>Zingiber</taxon>
    </lineage>
</organism>
<dbReference type="OrthoDB" id="1723198at2759"/>
<evidence type="ECO:0000313" key="1">
    <source>
        <dbReference type="EMBL" id="KAG6499332.1"/>
    </source>
</evidence>